<protein>
    <submittedName>
        <fullName evidence="1">Uncharacterized protein</fullName>
    </submittedName>
</protein>
<proteinExistence type="predicted"/>
<dbReference type="EMBL" id="JBGOOT010000042">
    <property type="protein sequence ID" value="MEZ8196954.1"/>
    <property type="molecule type" value="Genomic_DNA"/>
</dbReference>
<name>A0ABV4MBQ7_9VIBR</name>
<keyword evidence="2" id="KW-1185">Reference proteome</keyword>
<dbReference type="RefSeq" id="WP_371731167.1">
    <property type="nucleotide sequence ID" value="NZ_JBGOOT010000042.1"/>
</dbReference>
<evidence type="ECO:0000313" key="2">
    <source>
        <dbReference type="Proteomes" id="UP001569153"/>
    </source>
</evidence>
<reference evidence="1 2" key="1">
    <citation type="submission" date="2024-06" db="EMBL/GenBank/DDBJ databases">
        <authorList>
            <person name="Steensen K."/>
            <person name="Seneca J."/>
            <person name="Bartlau N."/>
            <person name="Yu A.X."/>
            <person name="Polz M.F."/>
        </authorList>
    </citation>
    <scope>NUCLEOTIDE SEQUENCE [LARGE SCALE GENOMIC DNA]</scope>
    <source>
        <strain evidence="1 2">FF146</strain>
    </source>
</reference>
<comment type="caution">
    <text evidence="1">The sequence shown here is derived from an EMBL/GenBank/DDBJ whole genome shotgun (WGS) entry which is preliminary data.</text>
</comment>
<gene>
    <name evidence="1" type="ORF">ACED38_19000</name>
</gene>
<dbReference type="Proteomes" id="UP001569153">
    <property type="component" value="Unassembled WGS sequence"/>
</dbReference>
<accession>A0ABV4MBQ7</accession>
<organism evidence="1 2">
    <name type="scientific">Vibrio cortegadensis</name>
    <dbReference type="NCBI Taxonomy" id="1328770"/>
    <lineage>
        <taxon>Bacteria</taxon>
        <taxon>Pseudomonadati</taxon>
        <taxon>Pseudomonadota</taxon>
        <taxon>Gammaproteobacteria</taxon>
        <taxon>Vibrionales</taxon>
        <taxon>Vibrionaceae</taxon>
        <taxon>Vibrio</taxon>
    </lineage>
</organism>
<evidence type="ECO:0000313" key="1">
    <source>
        <dbReference type="EMBL" id="MEZ8196954.1"/>
    </source>
</evidence>
<sequence>MKQVISSVLMLIFVDYPSLDEQILPYLFRRGTWLQSMLVVQ</sequence>